<feature type="domain" description="Peptidase S8/S53" evidence="7">
    <location>
        <begin position="66"/>
        <end position="503"/>
    </location>
</feature>
<dbReference type="GO" id="GO:0004252">
    <property type="term" value="F:serine-type endopeptidase activity"/>
    <property type="evidence" value="ECO:0007669"/>
    <property type="project" value="UniProtKB-UniRule"/>
</dbReference>
<comment type="similarity">
    <text evidence="1 5">Belongs to the peptidase S8 family.</text>
</comment>
<dbReference type="GO" id="GO:0006508">
    <property type="term" value="P:proteolysis"/>
    <property type="evidence" value="ECO:0007669"/>
    <property type="project" value="UniProtKB-KW"/>
</dbReference>
<dbReference type="SUPFAM" id="SSF52743">
    <property type="entry name" value="Subtilisin-like"/>
    <property type="match status" value="1"/>
</dbReference>
<dbReference type="InterPro" id="IPR022398">
    <property type="entry name" value="Peptidase_S8_His-AS"/>
</dbReference>
<organism evidence="8 9">
    <name type="scientific">Mucilaginibacter agri</name>
    <dbReference type="NCBI Taxonomy" id="2695265"/>
    <lineage>
        <taxon>Bacteria</taxon>
        <taxon>Pseudomonadati</taxon>
        <taxon>Bacteroidota</taxon>
        <taxon>Sphingobacteriia</taxon>
        <taxon>Sphingobacteriales</taxon>
        <taxon>Sphingobacteriaceae</taxon>
        <taxon>Mucilaginibacter</taxon>
    </lineage>
</organism>
<dbReference type="PROSITE" id="PS51892">
    <property type="entry name" value="SUBTILASE"/>
    <property type="match status" value="1"/>
</dbReference>
<keyword evidence="3 5" id="KW-0378">Hydrolase</keyword>
<evidence type="ECO:0000256" key="4">
    <source>
        <dbReference type="ARBA" id="ARBA00022825"/>
    </source>
</evidence>
<feature type="active site" description="Charge relay system" evidence="5">
    <location>
        <position position="466"/>
    </location>
</feature>
<proteinExistence type="inferred from homology"/>
<evidence type="ECO:0000256" key="1">
    <source>
        <dbReference type="ARBA" id="ARBA00011073"/>
    </source>
</evidence>
<dbReference type="InterPro" id="IPR000209">
    <property type="entry name" value="Peptidase_S8/S53_dom"/>
</dbReference>
<dbReference type="PROSITE" id="PS00137">
    <property type="entry name" value="SUBTILASE_HIS"/>
    <property type="match status" value="1"/>
</dbReference>
<feature type="active site" description="Charge relay system" evidence="5">
    <location>
        <position position="74"/>
    </location>
</feature>
<dbReference type="PRINTS" id="PR00723">
    <property type="entry name" value="SUBTILISIN"/>
</dbReference>
<gene>
    <name evidence="8" type="ORF">GSY63_07590</name>
</gene>
<dbReference type="EMBL" id="WWEO01000041">
    <property type="protein sequence ID" value="NCD69215.1"/>
    <property type="molecule type" value="Genomic_DNA"/>
</dbReference>
<evidence type="ECO:0000313" key="9">
    <source>
        <dbReference type="Proteomes" id="UP000638732"/>
    </source>
</evidence>
<accession>A0A965ZEF9</accession>
<reference evidence="8" key="2">
    <citation type="submission" date="2020-10" db="EMBL/GenBank/DDBJ databases">
        <title>Mucilaginibacter sp. nov., isolated from soil.</title>
        <authorList>
            <person name="Jeon C.O."/>
        </authorList>
    </citation>
    <scope>NUCLEOTIDE SEQUENCE</scope>
    <source>
        <strain evidence="8">R11</strain>
    </source>
</reference>
<evidence type="ECO:0000259" key="7">
    <source>
        <dbReference type="Pfam" id="PF00082"/>
    </source>
</evidence>
<dbReference type="InterPro" id="IPR023828">
    <property type="entry name" value="Peptidase_S8_Ser-AS"/>
</dbReference>
<reference evidence="8" key="1">
    <citation type="submission" date="2020-01" db="EMBL/GenBank/DDBJ databases">
        <authorList>
            <person name="Seo Y.L."/>
        </authorList>
    </citation>
    <scope>NUCLEOTIDE SEQUENCE</scope>
    <source>
        <strain evidence="8">R11</strain>
    </source>
</reference>
<evidence type="ECO:0000256" key="3">
    <source>
        <dbReference type="ARBA" id="ARBA00022801"/>
    </source>
</evidence>
<keyword evidence="6" id="KW-0732">Signal</keyword>
<name>A0A965ZEF9_9SPHI</name>
<evidence type="ECO:0000256" key="6">
    <source>
        <dbReference type="SAM" id="SignalP"/>
    </source>
</evidence>
<comment type="caution">
    <text evidence="8">The sequence shown here is derived from an EMBL/GenBank/DDBJ whole genome shotgun (WGS) entry which is preliminary data.</text>
</comment>
<feature type="chain" id="PRO_5037745658" evidence="6">
    <location>
        <begin position="26"/>
        <end position="545"/>
    </location>
</feature>
<keyword evidence="4 5" id="KW-0720">Serine protease</keyword>
<dbReference type="Pfam" id="PF00082">
    <property type="entry name" value="Peptidase_S8"/>
    <property type="match status" value="1"/>
</dbReference>
<sequence length="545" mass="59461">MNVFFARVAGYVICLSLLTSFSSDAQDRATDAPVPNNWFTLDAKADGYYGISLNQAYQFLKGKKSKTVVVTTIDSGIDTAQKDLQSVLWVNPKEKPGNGKDDDNNGYVDDIHGWNFLGGPENKCDCKETSEEVREYERLKPKYINATATTATDKKEYTYWLHVKHLRDSTVDKASSELKQLTPIMSALVETSGIIKKALKLKADQSFTLEDLNRVHATNDTLKDVKFLWNATLSAAGDKATSVKILKDYSEYIAKLNNDISPDLDMRKRTVGDNPDVLRDKPYGNNILKSDQSFHGTMVAGFIGAVRDNGYGINGVADNVRIMSVVASPDGDEYDKDVANAIYYAVNNGAKIINMSFGKKLSPHKDWVDAAIKYAGAHDVLLVLASGNDSQNVDDVPDYPNDTFLDGSATDADYLINVGASGMKADDALAADFTNYGKKNVDLFAPGVQVTSVTINAETQTEDGTSFSSPITAGIAALVLEYYPDLSARQLKQVLMQSAHPLTGMMVNKPGTKEKVDFATLCKSGGIVNAYEAVQIASKMKGERK</sequence>
<evidence type="ECO:0000256" key="2">
    <source>
        <dbReference type="ARBA" id="ARBA00022670"/>
    </source>
</evidence>
<keyword evidence="9" id="KW-1185">Reference proteome</keyword>
<evidence type="ECO:0000313" key="8">
    <source>
        <dbReference type="EMBL" id="NCD69215.1"/>
    </source>
</evidence>
<evidence type="ECO:0000256" key="5">
    <source>
        <dbReference type="PROSITE-ProRule" id="PRU01240"/>
    </source>
</evidence>
<dbReference type="AlphaFoldDB" id="A0A965ZEF9"/>
<dbReference type="Gene3D" id="3.40.50.200">
    <property type="entry name" value="Peptidase S8/S53 domain"/>
    <property type="match status" value="2"/>
</dbReference>
<dbReference type="PANTHER" id="PTHR43806:SF11">
    <property type="entry name" value="CEREVISIN-RELATED"/>
    <property type="match status" value="1"/>
</dbReference>
<dbReference type="Proteomes" id="UP000638732">
    <property type="component" value="Unassembled WGS sequence"/>
</dbReference>
<dbReference type="InterPro" id="IPR015500">
    <property type="entry name" value="Peptidase_S8_subtilisin-rel"/>
</dbReference>
<dbReference type="RefSeq" id="WP_166585200.1">
    <property type="nucleotide sequence ID" value="NZ_WWEO01000041.1"/>
</dbReference>
<feature type="active site" description="Charge relay system" evidence="5">
    <location>
        <position position="295"/>
    </location>
</feature>
<keyword evidence="2 5" id="KW-0645">Protease</keyword>
<protein>
    <submittedName>
        <fullName evidence="8">S8 family serine peptidase</fullName>
    </submittedName>
</protein>
<dbReference type="PROSITE" id="PS00138">
    <property type="entry name" value="SUBTILASE_SER"/>
    <property type="match status" value="1"/>
</dbReference>
<dbReference type="InterPro" id="IPR036852">
    <property type="entry name" value="Peptidase_S8/S53_dom_sf"/>
</dbReference>
<feature type="signal peptide" evidence="6">
    <location>
        <begin position="1"/>
        <end position="25"/>
    </location>
</feature>
<dbReference type="InterPro" id="IPR050131">
    <property type="entry name" value="Peptidase_S8_subtilisin-like"/>
</dbReference>
<dbReference type="PANTHER" id="PTHR43806">
    <property type="entry name" value="PEPTIDASE S8"/>
    <property type="match status" value="1"/>
</dbReference>